<evidence type="ECO:0000256" key="8">
    <source>
        <dbReference type="RuleBase" id="RU361168"/>
    </source>
</evidence>
<dbReference type="Proteomes" id="UP000318582">
    <property type="component" value="Unassembled WGS sequence"/>
</dbReference>
<sequence>MSLKTILFLATAAVAAQALTINGLADKPAMGWNTWNKYAETIDEGLIRRTADALVSSGLASAGYVYVNLDDTWQGPRDPMTKRITADPQRFPSGMKALGEYIHSKGLKFGIYSSAGTKTCAGREGSLNYESQDAASYAEWGVDYLKYDNCFNEGQSGTLEKSFARYKKMSDALKATGRPIYYSMCNWGEDLPWLWANTIAQSWRTTGDIGLSWEAPSPYCPCNTTGCMPAGAHCSVMNILDKSAKLDAYGGPNKGWNDLDMLEVGNGGMNTREQLSHFMLWAALKSPLILGNDVTSMTPEDKRILMAREIIAVNQDALGVPAKLVVDNNRVTQIYAGPVVGGTVAVLLNRSDKPIDITAQWTQLGLSADATVAVRDIFARKDLGSFTGSFTAKALQPHGALMITLK</sequence>
<dbReference type="SUPFAM" id="SSF51011">
    <property type="entry name" value="Glycosyl hydrolase domain"/>
    <property type="match status" value="1"/>
</dbReference>
<feature type="signal peptide" evidence="9">
    <location>
        <begin position="1"/>
        <end position="18"/>
    </location>
</feature>
<comment type="catalytic activity">
    <reaction evidence="1 8">
        <text>Hydrolysis of terminal, non-reducing alpha-D-galactose residues in alpha-D-galactosides, including galactose oligosaccharides, galactomannans and galactolipids.</text>
        <dbReference type="EC" id="3.2.1.22"/>
    </reaction>
</comment>
<keyword evidence="4 9" id="KW-0732">Signal</keyword>
<dbReference type="CDD" id="cd14792">
    <property type="entry name" value="GH27"/>
    <property type="match status" value="1"/>
</dbReference>
<protein>
    <recommendedName>
        <fullName evidence="3 8">Alpha-galactosidase</fullName>
        <ecNumber evidence="3 8">3.2.1.22</ecNumber>
    </recommendedName>
    <alternativeName>
        <fullName evidence="8">Melibiase</fullName>
    </alternativeName>
</protein>
<keyword evidence="6 8" id="KW-1015">Disulfide bond</keyword>
<comment type="similarity">
    <text evidence="2 8">Belongs to the glycosyl hydrolase 27 family.</text>
</comment>
<reference evidence="11 12" key="1">
    <citation type="journal article" date="2019" name="Sci. Rep.">
        <title>Comparative genomics of chytrid fungi reveal insights into the obligate biotrophic and pathogenic lifestyle of Synchytrium endobioticum.</title>
        <authorList>
            <person name="van de Vossenberg B.T.L.H."/>
            <person name="Warris S."/>
            <person name="Nguyen H.D.T."/>
            <person name="van Gent-Pelzer M.P.E."/>
            <person name="Joly D.L."/>
            <person name="van de Geest H.C."/>
            <person name="Bonants P.J.M."/>
            <person name="Smith D.S."/>
            <person name="Levesque C.A."/>
            <person name="van der Lee T.A.J."/>
        </authorList>
    </citation>
    <scope>NUCLEOTIDE SEQUENCE [LARGE SCALE GENOMIC DNA]</scope>
    <source>
        <strain evidence="11 12">CBS 809.83</strain>
    </source>
</reference>
<feature type="domain" description="Alpha galactosidase C-terminal" evidence="10">
    <location>
        <begin position="332"/>
        <end position="405"/>
    </location>
</feature>
<evidence type="ECO:0000256" key="4">
    <source>
        <dbReference type="ARBA" id="ARBA00022729"/>
    </source>
</evidence>
<dbReference type="EMBL" id="QEAQ01000031">
    <property type="protein sequence ID" value="TPX58860.1"/>
    <property type="molecule type" value="Genomic_DNA"/>
</dbReference>
<dbReference type="InterPro" id="IPR013780">
    <property type="entry name" value="Glyco_hydro_b"/>
</dbReference>
<keyword evidence="12" id="KW-1185">Reference proteome</keyword>
<keyword evidence="7 8" id="KW-0326">Glycosidase</keyword>
<gene>
    <name evidence="11" type="ORF">PhCBS80983_g02831</name>
</gene>
<dbReference type="SUPFAM" id="SSF51445">
    <property type="entry name" value="(Trans)glycosidases"/>
    <property type="match status" value="1"/>
</dbReference>
<evidence type="ECO:0000313" key="12">
    <source>
        <dbReference type="Proteomes" id="UP000318582"/>
    </source>
</evidence>
<dbReference type="PANTHER" id="PTHR11452:SF75">
    <property type="entry name" value="ALPHA-GALACTOSIDASE MEL1"/>
    <property type="match status" value="1"/>
</dbReference>
<dbReference type="GO" id="GO:0004557">
    <property type="term" value="F:alpha-galactosidase activity"/>
    <property type="evidence" value="ECO:0007669"/>
    <property type="project" value="UniProtKB-EC"/>
</dbReference>
<dbReference type="STRING" id="109895.A0A507E6Z2"/>
<organism evidence="11 12">
    <name type="scientific">Powellomyces hirtus</name>
    <dbReference type="NCBI Taxonomy" id="109895"/>
    <lineage>
        <taxon>Eukaryota</taxon>
        <taxon>Fungi</taxon>
        <taxon>Fungi incertae sedis</taxon>
        <taxon>Chytridiomycota</taxon>
        <taxon>Chytridiomycota incertae sedis</taxon>
        <taxon>Chytridiomycetes</taxon>
        <taxon>Spizellomycetales</taxon>
        <taxon>Powellomycetaceae</taxon>
        <taxon>Powellomyces</taxon>
    </lineage>
</organism>
<comment type="caution">
    <text evidence="11">The sequence shown here is derived from an EMBL/GenBank/DDBJ whole genome shotgun (WGS) entry which is preliminary data.</text>
</comment>
<keyword evidence="5 8" id="KW-0378">Hydrolase</keyword>
<dbReference type="Pfam" id="PF16499">
    <property type="entry name" value="Melibiase_2"/>
    <property type="match status" value="1"/>
</dbReference>
<accession>A0A507E6Z2</accession>
<evidence type="ECO:0000256" key="6">
    <source>
        <dbReference type="ARBA" id="ARBA00023157"/>
    </source>
</evidence>
<evidence type="ECO:0000256" key="1">
    <source>
        <dbReference type="ARBA" id="ARBA00001255"/>
    </source>
</evidence>
<evidence type="ECO:0000313" key="11">
    <source>
        <dbReference type="EMBL" id="TPX58860.1"/>
    </source>
</evidence>
<evidence type="ECO:0000256" key="3">
    <source>
        <dbReference type="ARBA" id="ARBA00012755"/>
    </source>
</evidence>
<dbReference type="InterPro" id="IPR000111">
    <property type="entry name" value="Glyco_hydro_27/36_CS"/>
</dbReference>
<dbReference type="Pfam" id="PF17801">
    <property type="entry name" value="Melibiase_C"/>
    <property type="match status" value="1"/>
</dbReference>
<evidence type="ECO:0000256" key="2">
    <source>
        <dbReference type="ARBA" id="ARBA00009743"/>
    </source>
</evidence>
<evidence type="ECO:0000256" key="9">
    <source>
        <dbReference type="SAM" id="SignalP"/>
    </source>
</evidence>
<dbReference type="Gene3D" id="2.60.40.1180">
    <property type="entry name" value="Golgi alpha-mannosidase II"/>
    <property type="match status" value="1"/>
</dbReference>
<dbReference type="InterPro" id="IPR013785">
    <property type="entry name" value="Aldolase_TIM"/>
</dbReference>
<dbReference type="Gene3D" id="3.20.20.70">
    <property type="entry name" value="Aldolase class I"/>
    <property type="match status" value="1"/>
</dbReference>
<dbReference type="PRINTS" id="PR00740">
    <property type="entry name" value="GLHYDRLASE27"/>
</dbReference>
<feature type="chain" id="PRO_5021241878" description="Alpha-galactosidase" evidence="9">
    <location>
        <begin position="19"/>
        <end position="406"/>
    </location>
</feature>
<dbReference type="PROSITE" id="PS00512">
    <property type="entry name" value="ALPHA_GALACTOSIDASE"/>
    <property type="match status" value="1"/>
</dbReference>
<evidence type="ECO:0000256" key="5">
    <source>
        <dbReference type="ARBA" id="ARBA00022801"/>
    </source>
</evidence>
<name>A0A507E6Z2_9FUNG</name>
<dbReference type="FunFam" id="3.20.20.70:FF:000202">
    <property type="entry name" value="Alpha-galactosidase"/>
    <property type="match status" value="1"/>
</dbReference>
<proteinExistence type="inferred from homology"/>
<evidence type="ECO:0000256" key="7">
    <source>
        <dbReference type="ARBA" id="ARBA00023295"/>
    </source>
</evidence>
<dbReference type="InterPro" id="IPR041233">
    <property type="entry name" value="Melibiase_C"/>
</dbReference>
<dbReference type="GO" id="GO:0005995">
    <property type="term" value="P:melibiose catabolic process"/>
    <property type="evidence" value="ECO:0007669"/>
    <property type="project" value="UniProtKB-ARBA"/>
</dbReference>
<evidence type="ECO:0000259" key="10">
    <source>
        <dbReference type="Pfam" id="PF17801"/>
    </source>
</evidence>
<dbReference type="EC" id="3.2.1.22" evidence="3 8"/>
<dbReference type="AlphaFoldDB" id="A0A507E6Z2"/>
<dbReference type="InterPro" id="IPR017853">
    <property type="entry name" value="GH"/>
</dbReference>
<dbReference type="PANTHER" id="PTHR11452">
    <property type="entry name" value="ALPHA-GALACTOSIDASE/ALPHA-N-ACETYLGALACTOSAMINIDASE"/>
    <property type="match status" value="1"/>
</dbReference>
<dbReference type="InterPro" id="IPR002241">
    <property type="entry name" value="Glyco_hydro_27"/>
</dbReference>